<dbReference type="GO" id="GO:0005829">
    <property type="term" value="C:cytosol"/>
    <property type="evidence" value="ECO:0007669"/>
    <property type="project" value="TreeGrafter"/>
</dbReference>
<gene>
    <name evidence="2" type="primary">cymR_1</name>
    <name evidence="2" type="ORF">PDESU_00482</name>
</gene>
<dbReference type="NCBIfam" id="TIGR00738">
    <property type="entry name" value="rrf2_super"/>
    <property type="match status" value="1"/>
</dbReference>
<protein>
    <submittedName>
        <fullName evidence="2">HTH-type transcriptional regulator CymR</fullName>
    </submittedName>
</protein>
<dbReference type="PROSITE" id="PS01332">
    <property type="entry name" value="HTH_RRF2_1"/>
    <property type="match status" value="1"/>
</dbReference>
<keyword evidence="1" id="KW-0238">DNA-binding</keyword>
<sequence length="145" mass="16059">MKLSTKGRYATRILLCISRLQGDQPVPKKRISEQEGISTDYIEQIIVPLKNAGLVNSVRGLRGGFRLAKDPADITVYDILSASEGDINLVGCLAEGCSNSDSCVVQRVWQGASDQLRVYFSKITLQELHDDYVKRTANQPINFSI</sequence>
<dbReference type="RefSeq" id="WP_136077644.1">
    <property type="nucleotide sequence ID" value="NZ_CAAHFG010000001.1"/>
</dbReference>
<organism evidence="2 3">
    <name type="scientific">Pontiella desulfatans</name>
    <dbReference type="NCBI Taxonomy" id="2750659"/>
    <lineage>
        <taxon>Bacteria</taxon>
        <taxon>Pseudomonadati</taxon>
        <taxon>Kiritimatiellota</taxon>
        <taxon>Kiritimatiellia</taxon>
        <taxon>Kiritimatiellales</taxon>
        <taxon>Pontiellaceae</taxon>
        <taxon>Pontiella</taxon>
    </lineage>
</organism>
<dbReference type="InterPro" id="IPR030489">
    <property type="entry name" value="TR_Rrf2-type_CS"/>
</dbReference>
<proteinExistence type="predicted"/>
<evidence type="ECO:0000313" key="2">
    <source>
        <dbReference type="EMBL" id="VGO11934.1"/>
    </source>
</evidence>
<dbReference type="Pfam" id="PF02082">
    <property type="entry name" value="Rrf2"/>
    <property type="match status" value="1"/>
</dbReference>
<dbReference type="InterPro" id="IPR036388">
    <property type="entry name" value="WH-like_DNA-bd_sf"/>
</dbReference>
<dbReference type="Gene3D" id="1.10.10.10">
    <property type="entry name" value="Winged helix-like DNA-binding domain superfamily/Winged helix DNA-binding domain"/>
    <property type="match status" value="1"/>
</dbReference>
<dbReference type="GO" id="GO:0003677">
    <property type="term" value="F:DNA binding"/>
    <property type="evidence" value="ECO:0007669"/>
    <property type="project" value="UniProtKB-KW"/>
</dbReference>
<dbReference type="PROSITE" id="PS51197">
    <property type="entry name" value="HTH_RRF2_2"/>
    <property type="match status" value="1"/>
</dbReference>
<dbReference type="AlphaFoldDB" id="A0A6C2TWR0"/>
<dbReference type="InterPro" id="IPR036390">
    <property type="entry name" value="WH_DNA-bd_sf"/>
</dbReference>
<dbReference type="SUPFAM" id="SSF46785">
    <property type="entry name" value="Winged helix' DNA-binding domain"/>
    <property type="match status" value="1"/>
</dbReference>
<dbReference type="GO" id="GO:0003700">
    <property type="term" value="F:DNA-binding transcription factor activity"/>
    <property type="evidence" value="ECO:0007669"/>
    <property type="project" value="TreeGrafter"/>
</dbReference>
<dbReference type="EMBL" id="CAAHFG010000001">
    <property type="protein sequence ID" value="VGO11934.1"/>
    <property type="molecule type" value="Genomic_DNA"/>
</dbReference>
<dbReference type="Proteomes" id="UP000366872">
    <property type="component" value="Unassembled WGS sequence"/>
</dbReference>
<reference evidence="2 3" key="1">
    <citation type="submission" date="2019-04" db="EMBL/GenBank/DDBJ databases">
        <authorList>
            <person name="Van Vliet M D."/>
        </authorList>
    </citation>
    <scope>NUCLEOTIDE SEQUENCE [LARGE SCALE GENOMIC DNA]</scope>
    <source>
        <strain evidence="2 3">F1</strain>
    </source>
</reference>
<evidence type="ECO:0000256" key="1">
    <source>
        <dbReference type="ARBA" id="ARBA00023125"/>
    </source>
</evidence>
<keyword evidence="3" id="KW-1185">Reference proteome</keyword>
<name>A0A6C2TWR0_PONDE</name>
<dbReference type="PANTHER" id="PTHR33221">
    <property type="entry name" value="WINGED HELIX-TURN-HELIX TRANSCRIPTIONAL REGULATOR, RRF2 FAMILY"/>
    <property type="match status" value="1"/>
</dbReference>
<dbReference type="InterPro" id="IPR000944">
    <property type="entry name" value="Tscrpt_reg_Rrf2"/>
</dbReference>
<accession>A0A6C2TWR0</accession>
<dbReference type="PANTHER" id="PTHR33221:SF5">
    <property type="entry name" value="HTH-TYPE TRANSCRIPTIONAL REGULATOR ISCR"/>
    <property type="match status" value="1"/>
</dbReference>
<evidence type="ECO:0000313" key="3">
    <source>
        <dbReference type="Proteomes" id="UP000366872"/>
    </source>
</evidence>